<protein>
    <recommendedName>
        <fullName evidence="4">DUF3558 domain-containing protein</fullName>
    </recommendedName>
</protein>
<dbReference type="EMBL" id="BAAARV010000030">
    <property type="protein sequence ID" value="GAA2350813.1"/>
    <property type="molecule type" value="Genomic_DNA"/>
</dbReference>
<evidence type="ECO:0000256" key="1">
    <source>
        <dbReference type="SAM" id="SignalP"/>
    </source>
</evidence>
<dbReference type="RefSeq" id="WP_344614011.1">
    <property type="nucleotide sequence ID" value="NZ_BAAARV010000030.1"/>
</dbReference>
<name>A0ABN3GG39_9ACTN</name>
<dbReference type="PROSITE" id="PS51257">
    <property type="entry name" value="PROKAR_LIPOPROTEIN"/>
    <property type="match status" value="1"/>
</dbReference>
<dbReference type="Proteomes" id="UP001501444">
    <property type="component" value="Unassembled WGS sequence"/>
</dbReference>
<evidence type="ECO:0008006" key="4">
    <source>
        <dbReference type="Google" id="ProtNLM"/>
    </source>
</evidence>
<accession>A0ABN3GG39</accession>
<keyword evidence="3" id="KW-1185">Reference proteome</keyword>
<keyword evidence="1" id="KW-0732">Signal</keyword>
<comment type="caution">
    <text evidence="2">The sequence shown here is derived from an EMBL/GenBank/DDBJ whole genome shotgun (WGS) entry which is preliminary data.</text>
</comment>
<reference evidence="2 3" key="1">
    <citation type="journal article" date="2019" name="Int. J. Syst. Evol. Microbiol.">
        <title>The Global Catalogue of Microorganisms (GCM) 10K type strain sequencing project: providing services to taxonomists for standard genome sequencing and annotation.</title>
        <authorList>
            <consortium name="The Broad Institute Genomics Platform"/>
            <consortium name="The Broad Institute Genome Sequencing Center for Infectious Disease"/>
            <person name="Wu L."/>
            <person name="Ma J."/>
        </authorList>
    </citation>
    <scope>NUCLEOTIDE SEQUENCE [LARGE SCALE GENOMIC DNA]</scope>
    <source>
        <strain evidence="2 3">JCM 3272</strain>
    </source>
</reference>
<sequence length="171" mass="17795">MNTPRKVLLLAGAALALAGCGGGKTAPPPEAKSNAAAYDKVDVCNLATDDQLKSALGENAANKERRDTDALKACAVDGASGDFYVFLSVVRPTMAASEQVSFDKSAAQGARDVDAKTFSFFDDGQAYVETSDGDLVLRASLVYYVDSGKIADGPGVVGRLHTLLGEMTQKV</sequence>
<feature type="signal peptide" evidence="1">
    <location>
        <begin position="1"/>
        <end position="18"/>
    </location>
</feature>
<gene>
    <name evidence="2" type="ORF">GCM10010170_040630</name>
</gene>
<evidence type="ECO:0000313" key="3">
    <source>
        <dbReference type="Proteomes" id="UP001501444"/>
    </source>
</evidence>
<organism evidence="2 3">
    <name type="scientific">Dactylosporangium salmoneum</name>
    <dbReference type="NCBI Taxonomy" id="53361"/>
    <lineage>
        <taxon>Bacteria</taxon>
        <taxon>Bacillati</taxon>
        <taxon>Actinomycetota</taxon>
        <taxon>Actinomycetes</taxon>
        <taxon>Micromonosporales</taxon>
        <taxon>Micromonosporaceae</taxon>
        <taxon>Dactylosporangium</taxon>
    </lineage>
</organism>
<feature type="chain" id="PRO_5046576852" description="DUF3558 domain-containing protein" evidence="1">
    <location>
        <begin position="19"/>
        <end position="171"/>
    </location>
</feature>
<evidence type="ECO:0000313" key="2">
    <source>
        <dbReference type="EMBL" id="GAA2350813.1"/>
    </source>
</evidence>
<proteinExistence type="predicted"/>